<dbReference type="AlphaFoldDB" id="A0A0N0XLR4"/>
<comment type="subcellular location">
    <subcellularLocation>
        <location evidence="1">Cell inner membrane</location>
        <topology evidence="1">Single-pass membrane protein</topology>
    </subcellularLocation>
</comment>
<evidence type="ECO:0000256" key="12">
    <source>
        <dbReference type="ARBA" id="ARBA00049902"/>
    </source>
</evidence>
<dbReference type="PANTHER" id="PTHR32282">
    <property type="entry name" value="BINDING PROTEIN TRANSPEPTIDASE, PUTATIVE-RELATED"/>
    <property type="match status" value="1"/>
</dbReference>
<dbReference type="Gene3D" id="1.10.3810.10">
    <property type="entry name" value="Biosynthetic peptidoglycan transglycosylase-like"/>
    <property type="match status" value="1"/>
</dbReference>
<dbReference type="Pfam" id="PF00912">
    <property type="entry name" value="Transgly"/>
    <property type="match status" value="1"/>
</dbReference>
<dbReference type="InterPro" id="IPR009647">
    <property type="entry name" value="PBP_C"/>
</dbReference>
<dbReference type="Pfam" id="PF06832">
    <property type="entry name" value="BiPBP_C"/>
    <property type="match status" value="1"/>
</dbReference>
<keyword evidence="9" id="KW-0378">Hydrolase</keyword>
<comment type="pathway">
    <text evidence="2">Cell wall biogenesis; peptidoglycan biosynthesis.</text>
</comment>
<evidence type="ECO:0000256" key="3">
    <source>
        <dbReference type="ARBA" id="ARBA00007090"/>
    </source>
</evidence>
<dbReference type="GO" id="GO:0008658">
    <property type="term" value="F:penicillin binding"/>
    <property type="evidence" value="ECO:0007669"/>
    <property type="project" value="InterPro"/>
</dbReference>
<comment type="catalytic activity">
    <reaction evidence="12">
        <text>[GlcNAc-(1-&gt;4)-Mur2Ac(oyl-L-Ala-gamma-D-Glu-L-Lys-D-Ala-D-Ala)](n)-di-trans,octa-cis-undecaprenyl diphosphate + beta-D-GlcNAc-(1-&gt;4)-Mur2Ac(oyl-L-Ala-gamma-D-Glu-L-Lys-D-Ala-D-Ala)-di-trans,octa-cis-undecaprenyl diphosphate = [GlcNAc-(1-&gt;4)-Mur2Ac(oyl-L-Ala-gamma-D-Glu-L-Lys-D-Ala-D-Ala)](n+1)-di-trans,octa-cis-undecaprenyl diphosphate + di-trans,octa-cis-undecaprenyl diphosphate + H(+)</text>
        <dbReference type="Rhea" id="RHEA:23708"/>
        <dbReference type="Rhea" id="RHEA-COMP:9602"/>
        <dbReference type="Rhea" id="RHEA-COMP:9603"/>
        <dbReference type="ChEBI" id="CHEBI:15378"/>
        <dbReference type="ChEBI" id="CHEBI:58405"/>
        <dbReference type="ChEBI" id="CHEBI:60033"/>
        <dbReference type="ChEBI" id="CHEBI:78435"/>
        <dbReference type="EC" id="2.4.99.28"/>
    </reaction>
</comment>
<evidence type="ECO:0000256" key="5">
    <source>
        <dbReference type="ARBA" id="ARBA00022645"/>
    </source>
</evidence>
<keyword evidence="17" id="KW-1185">Reference proteome</keyword>
<dbReference type="Pfam" id="PF00905">
    <property type="entry name" value="Transpeptidase"/>
    <property type="match status" value="1"/>
</dbReference>
<keyword evidence="5" id="KW-0121">Carboxypeptidase</keyword>
<keyword evidence="8" id="KW-0808">Transferase</keyword>
<dbReference type="SUPFAM" id="SSF56601">
    <property type="entry name" value="beta-lactamase/transpeptidase-like"/>
    <property type="match status" value="1"/>
</dbReference>
<evidence type="ECO:0000256" key="7">
    <source>
        <dbReference type="ARBA" id="ARBA00022676"/>
    </source>
</evidence>
<dbReference type="GO" id="GO:0006508">
    <property type="term" value="P:proteolysis"/>
    <property type="evidence" value="ECO:0007669"/>
    <property type="project" value="UniProtKB-KW"/>
</dbReference>
<dbReference type="EMBL" id="LAQT01000003">
    <property type="protein sequence ID" value="KPC53971.1"/>
    <property type="molecule type" value="Genomic_DNA"/>
</dbReference>
<dbReference type="GO" id="GO:0009252">
    <property type="term" value="P:peptidoglycan biosynthetic process"/>
    <property type="evidence" value="ECO:0007669"/>
    <property type="project" value="UniProtKB-UniPathway"/>
</dbReference>
<evidence type="ECO:0000256" key="4">
    <source>
        <dbReference type="ARBA" id="ARBA00007739"/>
    </source>
</evidence>
<feature type="domain" description="Penicillin-binding C-terminal" evidence="15">
    <location>
        <begin position="646"/>
        <end position="711"/>
    </location>
</feature>
<organism evidence="16 17">
    <name type="scientific">Amantichitinum ursilacus</name>
    <dbReference type="NCBI Taxonomy" id="857265"/>
    <lineage>
        <taxon>Bacteria</taxon>
        <taxon>Pseudomonadati</taxon>
        <taxon>Pseudomonadota</taxon>
        <taxon>Betaproteobacteria</taxon>
        <taxon>Neisseriales</taxon>
        <taxon>Chitinibacteraceae</taxon>
        <taxon>Amantichitinum</taxon>
    </lineage>
</organism>
<keyword evidence="7" id="KW-0328">Glycosyltransferase</keyword>
<gene>
    <name evidence="16" type="primary">pbpG_1</name>
    <name evidence="16" type="ORF">WG78_04960</name>
</gene>
<dbReference type="NCBIfam" id="TIGR02073">
    <property type="entry name" value="PBP_1c"/>
    <property type="match status" value="1"/>
</dbReference>
<dbReference type="GO" id="GO:0004180">
    <property type="term" value="F:carboxypeptidase activity"/>
    <property type="evidence" value="ECO:0007669"/>
    <property type="project" value="UniProtKB-KW"/>
</dbReference>
<dbReference type="InterPro" id="IPR001264">
    <property type="entry name" value="Glyco_trans_51"/>
</dbReference>
<proteinExistence type="inferred from homology"/>
<name>A0A0N0XLR4_9NEIS</name>
<dbReference type="InterPro" id="IPR036950">
    <property type="entry name" value="PBP_transglycosylase"/>
</dbReference>
<evidence type="ECO:0000256" key="6">
    <source>
        <dbReference type="ARBA" id="ARBA00022670"/>
    </source>
</evidence>
<dbReference type="InterPro" id="IPR023346">
    <property type="entry name" value="Lysozyme-like_dom_sf"/>
</dbReference>
<evidence type="ECO:0000256" key="9">
    <source>
        <dbReference type="ARBA" id="ARBA00022801"/>
    </source>
</evidence>
<protein>
    <recommendedName>
        <fullName evidence="11">peptidoglycan glycosyltransferase</fullName>
        <ecNumber evidence="11">2.4.99.28</ecNumber>
    </recommendedName>
</protein>
<dbReference type="InterPro" id="IPR011815">
    <property type="entry name" value="PBP_1c"/>
</dbReference>
<dbReference type="SUPFAM" id="SSF53955">
    <property type="entry name" value="Lysozyme-like"/>
    <property type="match status" value="1"/>
</dbReference>
<evidence type="ECO:0000313" key="17">
    <source>
        <dbReference type="Proteomes" id="UP000037939"/>
    </source>
</evidence>
<evidence type="ECO:0000259" key="14">
    <source>
        <dbReference type="Pfam" id="PF00912"/>
    </source>
</evidence>
<dbReference type="GO" id="GO:0030288">
    <property type="term" value="C:outer membrane-bounded periplasmic space"/>
    <property type="evidence" value="ECO:0007669"/>
    <property type="project" value="TreeGrafter"/>
</dbReference>
<dbReference type="GO" id="GO:0005886">
    <property type="term" value="C:plasma membrane"/>
    <property type="evidence" value="ECO:0007669"/>
    <property type="project" value="UniProtKB-SubCell"/>
</dbReference>
<evidence type="ECO:0000259" key="15">
    <source>
        <dbReference type="Pfam" id="PF06832"/>
    </source>
</evidence>
<dbReference type="InterPro" id="IPR012338">
    <property type="entry name" value="Beta-lactam/transpept-like"/>
</dbReference>
<evidence type="ECO:0000259" key="13">
    <source>
        <dbReference type="Pfam" id="PF00905"/>
    </source>
</evidence>
<evidence type="ECO:0000256" key="8">
    <source>
        <dbReference type="ARBA" id="ARBA00022679"/>
    </source>
</evidence>
<reference evidence="16 17" key="1">
    <citation type="submission" date="2015-07" db="EMBL/GenBank/DDBJ databases">
        <title>Draft genome sequence of the Amantichitinum ursilacus IGB-41, a new chitin-degrading bacterium.</title>
        <authorList>
            <person name="Kirstahler P."/>
            <person name="Guenther M."/>
            <person name="Grumaz C."/>
            <person name="Rupp S."/>
            <person name="Zibek S."/>
            <person name="Sohn K."/>
        </authorList>
    </citation>
    <scope>NUCLEOTIDE SEQUENCE [LARGE SCALE GENOMIC DNA]</scope>
    <source>
        <strain evidence="16 17">IGB-41</strain>
    </source>
</reference>
<dbReference type="GO" id="GO:0008955">
    <property type="term" value="F:peptidoglycan glycosyltransferase activity"/>
    <property type="evidence" value="ECO:0007669"/>
    <property type="project" value="UniProtKB-EC"/>
</dbReference>
<evidence type="ECO:0000256" key="2">
    <source>
        <dbReference type="ARBA" id="ARBA00004752"/>
    </source>
</evidence>
<feature type="domain" description="Glycosyl transferase family 51" evidence="14">
    <location>
        <begin position="66"/>
        <end position="242"/>
    </location>
</feature>
<dbReference type="Gene3D" id="3.40.710.10">
    <property type="entry name" value="DD-peptidase/beta-lactamase superfamily"/>
    <property type="match status" value="1"/>
</dbReference>
<dbReference type="Proteomes" id="UP000037939">
    <property type="component" value="Unassembled WGS sequence"/>
</dbReference>
<sequence>MRPMSSARRLTRCTRLAMGINTLCRWMLALGVVMTAAPALALPDFATVKAQWTPSDAILLDRNGQPLQRVRVDMTARKLDWVTLPEVSPAFRQALVLSEDRNFYAHSGVDWSAVAAASWGNLWNSRTRGASTLTMQLVGLLDADLKRNSGQRSFSQKLGQTVSATRLERSWTKAQILEAYLNLVGYRGELTGLGAVSASLFGKLPSGLDAWESAITVALIRAPNASVDRVSRRACDILTSMQRQPDCSQVAVETQRALSQRNAAYPSAVSLAPHYARKLQAHMQLRAGQRIRTTLDARLQRYCVEQLQRQLAELRDRNVEDGAVVVLDNASGDILAWVGSSGELSQASEVDGVTALRQAGSTLKPFLYQMALQGHWLTAASLLDDRPLDLNTNSGLYAPQNYDKDFKGPVSVRTALASSLNTPAVRTIDIVTPNRLRERLYALGLTSLSEAGDYYGFSLALGAADVRLLDLANAYRTLATQGISSAPHWTLTEPAPKAQRLLDVQSSFIIGDILSDRTARARTFGLESALATPFWAAVKTGTSKDMRDNWTMGFSRKYTVGVWVGNASGAPMWDVSGMHGAAPVWLSVMNRLHATTPSTPPAVPPGVETRQISFDHQVEASRREYFLPGTAQDVVLASASDTRSAVSAITNPVDGSVYALDPDIPPQHQRVVFRSTGVRQPQWWLDGKLLGRGAHLPWFPMPGRHVVQMRDGNRVIGEAHFEVRGATLTKPAPRRGKAAG</sequence>
<comment type="similarity">
    <text evidence="3">In the C-terminal section; belongs to the transpeptidase family.</text>
</comment>
<feature type="domain" description="Penicillin-binding protein transpeptidase" evidence="13">
    <location>
        <begin position="322"/>
        <end position="563"/>
    </location>
</feature>
<dbReference type="STRING" id="857265.WG78_04960"/>
<dbReference type="PATRIC" id="fig|857265.3.peg.1016"/>
<dbReference type="PANTHER" id="PTHR32282:SF15">
    <property type="entry name" value="PENICILLIN-BINDING PROTEIN 1C"/>
    <property type="match status" value="1"/>
</dbReference>
<comment type="caution">
    <text evidence="16">The sequence shown here is derived from an EMBL/GenBank/DDBJ whole genome shotgun (WGS) entry which is preliminary data.</text>
</comment>
<keyword evidence="6" id="KW-0645">Protease</keyword>
<comment type="similarity">
    <text evidence="4">In the N-terminal section; belongs to the glycosyltransferase 51 family.</text>
</comment>
<evidence type="ECO:0000256" key="1">
    <source>
        <dbReference type="ARBA" id="ARBA00004377"/>
    </source>
</evidence>
<evidence type="ECO:0000256" key="11">
    <source>
        <dbReference type="ARBA" id="ARBA00044770"/>
    </source>
</evidence>
<evidence type="ECO:0000256" key="10">
    <source>
        <dbReference type="ARBA" id="ARBA00023268"/>
    </source>
</evidence>
<dbReference type="UniPathway" id="UPA00219"/>
<evidence type="ECO:0000313" key="16">
    <source>
        <dbReference type="EMBL" id="KPC53971.1"/>
    </source>
</evidence>
<dbReference type="InterPro" id="IPR001460">
    <property type="entry name" value="PCN-bd_Tpept"/>
</dbReference>
<dbReference type="EC" id="2.4.99.28" evidence="11"/>
<keyword evidence="10" id="KW-0511">Multifunctional enzyme</keyword>
<accession>A0A0N0XLR4</accession>
<dbReference type="InterPro" id="IPR050396">
    <property type="entry name" value="Glycosyltr_51/Transpeptidase"/>
</dbReference>